<dbReference type="STRING" id="1810919.A0A3D8T6F4"/>
<dbReference type="CDD" id="cd20273">
    <property type="entry name" value="Complex1_LYR_unchar"/>
    <property type="match status" value="1"/>
</dbReference>
<sequence length="354" mass="41065">MRRVVVPKKSHAHRVAFLTRHALSGLALYRALLRQCNSLQQSRPDLVSPESHVRERFRRYKNLQSPSQTANALRAGYEALDLVYSAAQGDKEDIGRLTKLLSEVQLAKERKRQHQNALAAIRPVKELNKKQVKAEENRRFQTATAQRHPEARPILERPRAVVSGKRRIPTLVNASGIPFLRISKPQPQSLSRLIRGKIVQRQKWIDRRDRLELEVLFCKDEDQWDDLTTGCEDGEQWSSALRTAIHDIRVQIREDNEKRAALAKSMWNIVLAERELAEKEKQAEEKLAEEKLAEEKLAEQKQTEQKLAEQKLAEQKLAEQKPKRGRPKRRQSEEKQDEEKPKRGRPKKRQAKNG</sequence>
<proteinExistence type="predicted"/>
<evidence type="ECO:0000313" key="4">
    <source>
        <dbReference type="Proteomes" id="UP000256690"/>
    </source>
</evidence>
<dbReference type="InterPro" id="IPR008011">
    <property type="entry name" value="Complex1_LYR_dom"/>
</dbReference>
<evidence type="ECO:0000313" key="3">
    <source>
        <dbReference type="EMBL" id="RDW94146.1"/>
    </source>
</evidence>
<accession>A0A3D8T6F4</accession>
<evidence type="ECO:0000259" key="2">
    <source>
        <dbReference type="Pfam" id="PF05347"/>
    </source>
</evidence>
<reference evidence="3 4" key="1">
    <citation type="journal article" date="2018" name="IMA Fungus">
        <title>IMA Genome-F 9: Draft genome sequence of Annulohypoxylon stygium, Aspergillus mulundensis, Berkeleyomyces basicola (syn. Thielaviopsis basicola), Ceratocystis smalleyi, two Cercospora beticola strains, Coleophoma cylindrospora, Fusarium fracticaudum, Phialophora cf. hyalina, and Morchella septimelata.</title>
        <authorList>
            <person name="Wingfield B.D."/>
            <person name="Bills G.F."/>
            <person name="Dong Y."/>
            <person name="Huang W."/>
            <person name="Nel W.J."/>
            <person name="Swalarsk-Parry B.S."/>
            <person name="Vaghefi N."/>
            <person name="Wilken P.M."/>
            <person name="An Z."/>
            <person name="de Beer Z.W."/>
            <person name="De Vos L."/>
            <person name="Chen L."/>
            <person name="Duong T.A."/>
            <person name="Gao Y."/>
            <person name="Hammerbacher A."/>
            <person name="Kikkert J.R."/>
            <person name="Li Y."/>
            <person name="Li H."/>
            <person name="Li K."/>
            <person name="Li Q."/>
            <person name="Liu X."/>
            <person name="Ma X."/>
            <person name="Naidoo K."/>
            <person name="Pethybridge S.J."/>
            <person name="Sun J."/>
            <person name="Steenkamp E.T."/>
            <person name="van der Nest M.A."/>
            <person name="van Wyk S."/>
            <person name="Wingfield M.J."/>
            <person name="Xiong C."/>
            <person name="Yue Q."/>
            <person name="Zhang X."/>
        </authorList>
    </citation>
    <scope>NUCLEOTIDE SEQUENCE [LARGE SCALE GENOMIC DNA]</scope>
    <source>
        <strain evidence="3 4">DSM 5745</strain>
    </source>
</reference>
<feature type="compositionally biased region" description="Basic residues" evidence="1">
    <location>
        <begin position="342"/>
        <end position="354"/>
    </location>
</feature>
<dbReference type="Pfam" id="PF05347">
    <property type="entry name" value="Complex1_LYR"/>
    <property type="match status" value="1"/>
</dbReference>
<feature type="domain" description="Complex 1 LYR protein" evidence="2">
    <location>
        <begin position="26"/>
        <end position="81"/>
    </location>
</feature>
<feature type="region of interest" description="Disordered" evidence="1">
    <location>
        <begin position="297"/>
        <end position="354"/>
    </location>
</feature>
<feature type="compositionally biased region" description="Basic and acidic residues" evidence="1">
    <location>
        <begin position="330"/>
        <end position="341"/>
    </location>
</feature>
<dbReference type="AlphaFoldDB" id="A0A3D8T6F4"/>
<gene>
    <name evidence="3" type="ORF">DSM5745_01468</name>
</gene>
<evidence type="ECO:0000256" key="1">
    <source>
        <dbReference type="SAM" id="MobiDB-lite"/>
    </source>
</evidence>
<organism evidence="3 4">
    <name type="scientific">Aspergillus mulundensis</name>
    <dbReference type="NCBI Taxonomy" id="1810919"/>
    <lineage>
        <taxon>Eukaryota</taxon>
        <taxon>Fungi</taxon>
        <taxon>Dikarya</taxon>
        <taxon>Ascomycota</taxon>
        <taxon>Pezizomycotina</taxon>
        <taxon>Eurotiomycetes</taxon>
        <taxon>Eurotiomycetidae</taxon>
        <taxon>Eurotiales</taxon>
        <taxon>Aspergillaceae</taxon>
        <taxon>Aspergillus</taxon>
        <taxon>Aspergillus subgen. Nidulantes</taxon>
    </lineage>
</organism>
<dbReference type="GeneID" id="38111838"/>
<dbReference type="Proteomes" id="UP000256690">
    <property type="component" value="Unassembled WGS sequence"/>
</dbReference>
<keyword evidence="4" id="KW-1185">Reference proteome</keyword>
<protein>
    <recommendedName>
        <fullName evidence="2">Complex 1 LYR protein domain-containing protein</fullName>
    </recommendedName>
</protein>
<comment type="caution">
    <text evidence="3">The sequence shown here is derived from an EMBL/GenBank/DDBJ whole genome shotgun (WGS) entry which is preliminary data.</text>
</comment>
<dbReference type="OrthoDB" id="6508832at2759"/>
<name>A0A3D8T6F4_9EURO</name>
<dbReference type="RefSeq" id="XP_026609329.1">
    <property type="nucleotide sequence ID" value="XM_026743484.1"/>
</dbReference>
<dbReference type="EMBL" id="PVWQ01000001">
    <property type="protein sequence ID" value="RDW94146.1"/>
    <property type="molecule type" value="Genomic_DNA"/>
</dbReference>
<dbReference type="InterPro" id="IPR046896">
    <property type="entry name" value="Cup1-like_N"/>
</dbReference>
<feature type="compositionally biased region" description="Basic and acidic residues" evidence="1">
    <location>
        <begin position="297"/>
        <end position="322"/>
    </location>
</feature>